<evidence type="ECO:0000256" key="2">
    <source>
        <dbReference type="ARBA" id="ARBA00010304"/>
    </source>
</evidence>
<dbReference type="GO" id="GO:0035312">
    <property type="term" value="F:5'-3' DNA exonuclease activity"/>
    <property type="evidence" value="ECO:0007669"/>
    <property type="project" value="TreeGrafter"/>
</dbReference>
<keyword evidence="9" id="KW-0234">DNA repair</keyword>
<sequence length="984" mass="108274">MPTGTPDNSFIHPYPIRVDDFSDISSTREPAKLYLLTHTHTDHLNGLASRSFGGRVVCSHDAKEMLLRHEVYSERALREMNLRAENSKTFRHLRVEPRKTEDGNVSYVGSRDLLVPHALHTPTEVYLSDKQSVTITLFDANHCPGAVMYLVEGDKGAVLHTGDFRAEPWFLESLARNAFLQRYLATPPASVGTIPGSNGCGGTHTDVVQTLDAIYLDTACLLDTIDVPTKADATSGLVTLMSLLPVTTLFFINAWTWGYEDILKAIAQAFRSKIHVDRYKHSIYSSIYADPFLRSIITKDAGSTRFHACERFDHCEFVKVDGQGDKPPYAAATANANSSMNTQGKHVVYVNPVTMGTAAWKLYLEETRQKLQHGERVNGLLIPLSRHSPLPELRAFVSLFRPKRVVPNTLDPALKGLDGACMQRMFEGCLAPDVTPASSHDTIGTANLDAGDLAAALLKDETEPGDVALKNIEGDGALVLAEKWAESGKIRKKLETMRQYLDGSEREFVNRVLGGARASSSSPSSPAYRNPFQPLTSRQEEPSSLTVRRERTIDGRATLEETARAMARIKVHVRPVYFNRESDEDTDDSDAEQERARTAHLLFADLANLPPDHPMNSCDPPSSPLVKTPKSAVRAARAEVVSLPENIPLTPKSRVASQVIVQPFSPLPTSRQLANNVPRNQPQKSPVIRPLGSPINMPIAETNTSSSLSRHGRSYMPTPDTISRRPGLQYSQESSSSIFAPAPPSRKSTTLHSSESEKRINGDAISSALLTPPSKRRKVVQEVQHQESASKTVVPLSRTLRQGVEHDTPGGTSIAPQVATQGCVTNLACASTSKAGPTTATPLSKSARALHHSHESLLFKSEQIAERLARARPDLVLPTYASELRMRQREVHQRQQPIANCQSNLSEVVPESPGRASPQNVPSSRKTWSPPSRLPSQDDLEDTQMDIEKSRELAQSFRLQMAEGRRPGLVIPRMNCLESQEEQG</sequence>
<evidence type="ECO:0000256" key="12">
    <source>
        <dbReference type="ARBA" id="ARBA00042677"/>
    </source>
</evidence>
<dbReference type="SUPFAM" id="SSF56281">
    <property type="entry name" value="Metallo-hydrolase/oxidoreductase"/>
    <property type="match status" value="1"/>
</dbReference>
<evidence type="ECO:0000256" key="6">
    <source>
        <dbReference type="ARBA" id="ARBA00022801"/>
    </source>
</evidence>
<feature type="domain" description="DNA repair metallo-beta-lactamase" evidence="14">
    <location>
        <begin position="292"/>
        <end position="409"/>
    </location>
</feature>
<evidence type="ECO:0000256" key="8">
    <source>
        <dbReference type="ARBA" id="ARBA00023172"/>
    </source>
</evidence>
<feature type="compositionally biased region" description="Polar residues" evidence="13">
    <location>
        <begin position="917"/>
        <end position="930"/>
    </location>
</feature>
<dbReference type="InterPro" id="IPR036866">
    <property type="entry name" value="RibonucZ/Hydroxyglut_hydro"/>
</dbReference>
<dbReference type="InterPro" id="IPR011084">
    <property type="entry name" value="DRMBL"/>
</dbReference>
<comment type="subcellular location">
    <subcellularLocation>
        <location evidence="1">Nucleus</location>
    </subcellularLocation>
</comment>
<keyword evidence="10" id="KW-0539">Nucleus</keyword>
<feature type="region of interest" description="Disordered" evidence="13">
    <location>
        <begin position="671"/>
        <end position="760"/>
    </location>
</feature>
<evidence type="ECO:0000256" key="5">
    <source>
        <dbReference type="ARBA" id="ARBA00022763"/>
    </source>
</evidence>
<dbReference type="GO" id="GO:0006310">
    <property type="term" value="P:DNA recombination"/>
    <property type="evidence" value="ECO:0007669"/>
    <property type="project" value="UniProtKB-KW"/>
</dbReference>
<proteinExistence type="inferred from homology"/>
<reference evidence="15 16" key="1">
    <citation type="submission" date="2016-07" db="EMBL/GenBank/DDBJ databases">
        <title>Draft genome of the white-rot fungus Obba rivulosa 3A-2.</title>
        <authorList>
            <consortium name="DOE Joint Genome Institute"/>
            <person name="Miettinen O."/>
            <person name="Riley R."/>
            <person name="Acob R."/>
            <person name="Barry K."/>
            <person name="Cullen D."/>
            <person name="De Vries R."/>
            <person name="Hainaut M."/>
            <person name="Hatakka A."/>
            <person name="Henrissat B."/>
            <person name="Hilden K."/>
            <person name="Kuo R."/>
            <person name="Labutti K."/>
            <person name="Lipzen A."/>
            <person name="Makela M.R."/>
            <person name="Sandor L."/>
            <person name="Spatafora J.W."/>
            <person name="Grigoriev I.V."/>
            <person name="Hibbett D.S."/>
        </authorList>
    </citation>
    <scope>NUCLEOTIDE SEQUENCE [LARGE SCALE GENOMIC DNA]</scope>
    <source>
        <strain evidence="15 16">3A-2</strain>
    </source>
</reference>
<dbReference type="GO" id="GO:0000723">
    <property type="term" value="P:telomere maintenance"/>
    <property type="evidence" value="ECO:0007669"/>
    <property type="project" value="TreeGrafter"/>
</dbReference>
<evidence type="ECO:0000313" key="15">
    <source>
        <dbReference type="EMBL" id="OCH87963.1"/>
    </source>
</evidence>
<keyword evidence="5" id="KW-0227">DNA damage</keyword>
<dbReference type="OrthoDB" id="5561659at2759"/>
<dbReference type="PANTHER" id="PTHR23240">
    <property type="entry name" value="DNA CROSS-LINK REPAIR PROTEIN PSO2/SNM1-RELATED"/>
    <property type="match status" value="1"/>
</dbReference>
<keyword evidence="4" id="KW-0255">Endonuclease</keyword>
<name>A0A8E2ANI6_9APHY</name>
<dbReference type="Gene3D" id="3.40.50.12650">
    <property type="match status" value="1"/>
</dbReference>
<evidence type="ECO:0000256" key="4">
    <source>
        <dbReference type="ARBA" id="ARBA00022759"/>
    </source>
</evidence>
<protein>
    <recommendedName>
        <fullName evidence="11">Protein artemis</fullName>
    </recommendedName>
    <alternativeName>
        <fullName evidence="12">DNA cross-link repair 1C protein</fullName>
    </alternativeName>
</protein>
<keyword evidence="3" id="KW-0540">Nuclease</keyword>
<keyword evidence="8" id="KW-0233">DNA recombination</keyword>
<evidence type="ECO:0000256" key="10">
    <source>
        <dbReference type="ARBA" id="ARBA00023242"/>
    </source>
</evidence>
<keyword evidence="16" id="KW-1185">Reference proteome</keyword>
<dbReference type="Proteomes" id="UP000250043">
    <property type="component" value="Unassembled WGS sequence"/>
</dbReference>
<dbReference type="GO" id="GO:0003684">
    <property type="term" value="F:damaged DNA binding"/>
    <property type="evidence" value="ECO:0007669"/>
    <property type="project" value="TreeGrafter"/>
</dbReference>
<dbReference type="GO" id="GO:0004519">
    <property type="term" value="F:endonuclease activity"/>
    <property type="evidence" value="ECO:0007669"/>
    <property type="project" value="UniProtKB-KW"/>
</dbReference>
<organism evidence="15 16">
    <name type="scientific">Obba rivulosa</name>
    <dbReference type="NCBI Taxonomy" id="1052685"/>
    <lineage>
        <taxon>Eukaryota</taxon>
        <taxon>Fungi</taxon>
        <taxon>Dikarya</taxon>
        <taxon>Basidiomycota</taxon>
        <taxon>Agaricomycotina</taxon>
        <taxon>Agaricomycetes</taxon>
        <taxon>Polyporales</taxon>
        <taxon>Gelatoporiaceae</taxon>
        <taxon>Obba</taxon>
    </lineage>
</organism>
<evidence type="ECO:0000256" key="7">
    <source>
        <dbReference type="ARBA" id="ARBA00022839"/>
    </source>
</evidence>
<dbReference type="AlphaFoldDB" id="A0A8E2ANI6"/>
<accession>A0A8E2ANI6</accession>
<dbReference type="GO" id="GO:0006303">
    <property type="term" value="P:double-strand break repair via nonhomologous end joining"/>
    <property type="evidence" value="ECO:0007669"/>
    <property type="project" value="TreeGrafter"/>
</dbReference>
<dbReference type="GO" id="GO:0036297">
    <property type="term" value="P:interstrand cross-link repair"/>
    <property type="evidence" value="ECO:0007669"/>
    <property type="project" value="TreeGrafter"/>
</dbReference>
<feature type="compositionally biased region" description="Polar residues" evidence="13">
    <location>
        <begin position="671"/>
        <end position="684"/>
    </location>
</feature>
<feature type="region of interest" description="Disordered" evidence="13">
    <location>
        <begin position="515"/>
        <end position="550"/>
    </location>
</feature>
<evidence type="ECO:0000259" key="14">
    <source>
        <dbReference type="Pfam" id="PF07522"/>
    </source>
</evidence>
<keyword evidence="6" id="KW-0378">Hydrolase</keyword>
<dbReference type="Gene3D" id="3.60.15.10">
    <property type="entry name" value="Ribonuclease Z/Hydroxyacylglutathione hydrolase-like"/>
    <property type="match status" value="1"/>
</dbReference>
<dbReference type="EMBL" id="KV722467">
    <property type="protein sequence ID" value="OCH87963.1"/>
    <property type="molecule type" value="Genomic_DNA"/>
</dbReference>
<feature type="compositionally biased region" description="Polar residues" evidence="13">
    <location>
        <begin position="533"/>
        <end position="546"/>
    </location>
</feature>
<feature type="compositionally biased region" description="Polar residues" evidence="13">
    <location>
        <begin position="894"/>
        <end position="906"/>
    </location>
</feature>
<feature type="region of interest" description="Disordered" evidence="13">
    <location>
        <begin position="891"/>
        <end position="948"/>
    </location>
</feature>
<dbReference type="Pfam" id="PF07522">
    <property type="entry name" value="DRMBL"/>
    <property type="match status" value="1"/>
</dbReference>
<keyword evidence="7" id="KW-0269">Exonuclease</keyword>
<evidence type="ECO:0000256" key="9">
    <source>
        <dbReference type="ARBA" id="ARBA00023204"/>
    </source>
</evidence>
<evidence type="ECO:0000256" key="11">
    <source>
        <dbReference type="ARBA" id="ARBA00039759"/>
    </source>
</evidence>
<evidence type="ECO:0000256" key="3">
    <source>
        <dbReference type="ARBA" id="ARBA00022722"/>
    </source>
</evidence>
<comment type="similarity">
    <text evidence="2">Belongs to the DNA repair metallo-beta-lactamase (DRMBL) family.</text>
</comment>
<dbReference type="GO" id="GO:0005634">
    <property type="term" value="C:nucleus"/>
    <property type="evidence" value="ECO:0007669"/>
    <property type="project" value="UniProtKB-SubCell"/>
</dbReference>
<dbReference type="PANTHER" id="PTHR23240:SF8">
    <property type="entry name" value="PROTEIN ARTEMIS"/>
    <property type="match status" value="1"/>
</dbReference>
<evidence type="ECO:0000256" key="13">
    <source>
        <dbReference type="SAM" id="MobiDB-lite"/>
    </source>
</evidence>
<evidence type="ECO:0000256" key="1">
    <source>
        <dbReference type="ARBA" id="ARBA00004123"/>
    </source>
</evidence>
<gene>
    <name evidence="15" type="ORF">OBBRIDRAFT_889439</name>
</gene>
<evidence type="ECO:0000313" key="16">
    <source>
        <dbReference type="Proteomes" id="UP000250043"/>
    </source>
</evidence>